<evidence type="ECO:0000256" key="9">
    <source>
        <dbReference type="ARBA" id="ARBA00023295"/>
    </source>
</evidence>
<dbReference type="CDD" id="cd06602">
    <property type="entry name" value="GH31_MGAM_SI_GAA"/>
    <property type="match status" value="1"/>
</dbReference>
<dbReference type="OrthoDB" id="6431919at2759"/>
<dbReference type="Gene3D" id="3.20.20.80">
    <property type="entry name" value="Glycosidases"/>
    <property type="match status" value="3"/>
</dbReference>
<feature type="domain" description="Glycoside hydrolase family 31 TIM barrel" evidence="12">
    <location>
        <begin position="250"/>
        <end position="620"/>
    </location>
</feature>
<dbReference type="PANTHER" id="PTHR22762:SF133">
    <property type="entry name" value="P-TYPE DOMAIN-CONTAINING PROTEIN"/>
    <property type="match status" value="1"/>
</dbReference>
<keyword evidence="7" id="KW-0472">Membrane</keyword>
<dbReference type="EC" id="3.2.1.20" evidence="4"/>
<dbReference type="InterPro" id="IPR013780">
    <property type="entry name" value="Glyco_hydro_b"/>
</dbReference>
<dbReference type="InterPro" id="IPR000519">
    <property type="entry name" value="P_trefoil_dom"/>
</dbReference>
<evidence type="ECO:0000313" key="15">
    <source>
        <dbReference type="EMBL" id="CAD7628670.1"/>
    </source>
</evidence>
<keyword evidence="5" id="KW-0732">Signal</keyword>
<evidence type="ECO:0000256" key="6">
    <source>
        <dbReference type="ARBA" id="ARBA00022801"/>
    </source>
</evidence>
<name>A0A7R9KSV4_9ACAR</name>
<evidence type="ECO:0000256" key="1">
    <source>
        <dbReference type="ARBA" id="ARBA00001657"/>
    </source>
</evidence>
<protein>
    <recommendedName>
        <fullName evidence="4">alpha-glucosidase</fullName>
        <ecNumber evidence="4">3.2.1.20</ecNumber>
    </recommendedName>
    <alternativeName>
        <fullName evidence="10">Maltase</fullName>
    </alternativeName>
</protein>
<dbReference type="GO" id="GO:0005975">
    <property type="term" value="P:carbohydrate metabolic process"/>
    <property type="evidence" value="ECO:0007669"/>
    <property type="project" value="InterPro"/>
</dbReference>
<comment type="subcellular location">
    <subcellularLocation>
        <location evidence="2">Membrane</location>
    </subcellularLocation>
</comment>
<dbReference type="InterPro" id="IPR017853">
    <property type="entry name" value="GH"/>
</dbReference>
<dbReference type="Gene3D" id="2.60.40.1180">
    <property type="entry name" value="Golgi alpha-mannosidase II"/>
    <property type="match status" value="3"/>
</dbReference>
<dbReference type="EMBL" id="OC860549">
    <property type="protein sequence ID" value="CAD7628670.1"/>
    <property type="molecule type" value="Genomic_DNA"/>
</dbReference>
<organism evidence="15">
    <name type="scientific">Medioppia subpectinata</name>
    <dbReference type="NCBI Taxonomy" id="1979941"/>
    <lineage>
        <taxon>Eukaryota</taxon>
        <taxon>Metazoa</taxon>
        <taxon>Ecdysozoa</taxon>
        <taxon>Arthropoda</taxon>
        <taxon>Chelicerata</taxon>
        <taxon>Arachnida</taxon>
        <taxon>Acari</taxon>
        <taxon>Acariformes</taxon>
        <taxon>Sarcoptiformes</taxon>
        <taxon>Oribatida</taxon>
        <taxon>Brachypylina</taxon>
        <taxon>Oppioidea</taxon>
        <taxon>Oppiidae</taxon>
        <taxon>Medioppia</taxon>
    </lineage>
</organism>
<dbReference type="Pfam" id="PF21365">
    <property type="entry name" value="Glyco_hydro_31_3rd"/>
    <property type="match status" value="2"/>
</dbReference>
<keyword evidence="9" id="KW-0326">Glycosidase</keyword>
<feature type="domain" description="Glycosyl hydrolase family 31 C-terminal" evidence="14">
    <location>
        <begin position="1411"/>
        <end position="1447"/>
    </location>
</feature>
<dbReference type="GO" id="GO:0016020">
    <property type="term" value="C:membrane"/>
    <property type="evidence" value="ECO:0007669"/>
    <property type="project" value="UniProtKB-SubCell"/>
</dbReference>
<sequence length="1448" mass="166016">CYLDPKQVGYKVPAGVKKTDTGLEADLHLKDTAKRTLKSMPSIESLKFSVKYMTENILRFTIRDPAVKRYEVPVQQVFNLMDSTERDEQKRRYAVDVGTDLNDFQFTITRKDTKTKIFDTSIGGLVFADQFLQLATNLATNNIYGFGENVHQSLRHDMTYKTWPMFTRDNPLGEHMKNLYGVHPFYTVLESDGKAHGILFLNSNAMDYTLLPEPALSLKSIGGVLDFFVFVGNNPEHVIQLYTSVIGRSTMPPFWGLGYQLCRYGFTGTQNVREVLDRNIKEKIPLDVMYIDIDYMDKYEDFTYDKNKFAGLPELFKTSIANNHVHWTLILDPAIEANNPNYTTFNEGYKQDVFIKWSKDVPVKDRQNPSGVPTNKDTIYGKVWPSGPAAFPDFFKNKTTDWWANQVKALHGVLPFEALWIDMNDPSSFESKCPNNKYDYPLIRSSAIWGRQLSEKTICMASTQGDQEQYRHYDVHSLYGLTETISTQKALHATTGKRGFVVSRSTYPTSGRYGAHWLGDNRAEWKMMHHSVVGMLEFNMFGVSFVGADICGFIGETNPQLCRRWSQLGAFYPFSRNHNDRGYKDQDPAVWVSRGHPEVTEAARTSLQLRYQLLHYLYTLFYRSYVYGDTVARPLFHEWPQDNNTHIIDTQFMWGRDILISPFLFENQQHVDAYLPPGERWHEVRPQLKLAPQVGHITIQDTQPNGPPPVHFRGGAIIPMVTDSQLTSTTGSAMNEIDLVVVPNAKWEARGELFWDDREGIDTIDAGKYNLYSFSQYANCTMILTVNKSGYTGAAHLTVRQVLVQSTGVKEHGVEAKLDVDMQVNEQQCKDRGCIWDSKPRPPGVPICYLDPKQVGYKVPAGVKKTDTGLEADLHLKDTAKRTLKSMSSIESLKFSVKYMTENILRFSIRDPAVKRYEVPVQQVFNLMDRTERDEQKRRYAVDVGTDLNDFQFTITRKDTKTKIFDTSIGGLVFADQFLQLATNLATNNVYGFGENVHQSLRHELSYKTWPMFTRGPPLAENNHNEYGVHPFYTVLESDGKAHGILFLNSNSMEYTLLPEPALSLKSLGGVLDFFVFVGNNPEHVIQLYTSVVGRTTMPPFWGLGYQLCRYGFKTTQSIREVLDRNIKEKVPLDVMYCDIDYMDRFEDFTYDKKAFAGLPELFHDMTTKNNIHWTVILDPIIEANNPNYTSFNEGYKQDVFIKWAKDVAVKDRHNPSGVPTDKDTYYGRMWPSGPAGFPDFFKNHTNGDNEEYSHYDVHSLYGLTEQVVTQKALQTTTGKRGFVVSRSTYVTSGRYGAHWLGDNYARWPMMKYSVIGMLEFNMFGISFVGSDICGFNDNTTPELCRRWSALGAFYPFARNHNEKSAIDQDPAVWVSRGHPEVTEAARTSLQLRYQLLHYLYTLFYRSYVYGDTVARPLFHEWPQDNKTHLIDTQFMWGRDILISPFLL</sequence>
<dbReference type="Proteomes" id="UP000759131">
    <property type="component" value="Unassembled WGS sequence"/>
</dbReference>
<dbReference type="SUPFAM" id="SSF51011">
    <property type="entry name" value="Glycosyl hydrolase domain"/>
    <property type="match status" value="2"/>
</dbReference>
<feature type="non-terminal residue" evidence="15">
    <location>
        <position position="1448"/>
    </location>
</feature>
<evidence type="ECO:0000256" key="8">
    <source>
        <dbReference type="ARBA" id="ARBA00023180"/>
    </source>
</evidence>
<dbReference type="SUPFAM" id="SSF51445">
    <property type="entry name" value="(Trans)glycosidases"/>
    <property type="match status" value="2"/>
</dbReference>
<dbReference type="InterPro" id="IPR025887">
    <property type="entry name" value="Glyco_hydro_31_N_dom"/>
</dbReference>
<proteinExistence type="inferred from homology"/>
<dbReference type="PROSITE" id="PS00707">
    <property type="entry name" value="GLYCOSYL_HYDROL_F31_2"/>
    <property type="match status" value="1"/>
</dbReference>
<keyword evidence="6" id="KW-0378">Hydrolase</keyword>
<dbReference type="SUPFAM" id="SSF74650">
    <property type="entry name" value="Galactose mutarotase-like"/>
    <property type="match status" value="2"/>
</dbReference>
<feature type="non-terminal residue" evidence="15">
    <location>
        <position position="1"/>
    </location>
</feature>
<comment type="similarity">
    <text evidence="3">Belongs to the glycosyl hydrolase 31 family.</text>
</comment>
<feature type="domain" description="Glycoside hydrolase family 31 TIM barrel" evidence="12">
    <location>
        <begin position="1097"/>
        <end position="1403"/>
    </location>
</feature>
<evidence type="ECO:0000256" key="2">
    <source>
        <dbReference type="ARBA" id="ARBA00004370"/>
    </source>
</evidence>
<dbReference type="Pfam" id="PF13802">
    <property type="entry name" value="Gal_mutarotas_2"/>
    <property type="match status" value="1"/>
</dbReference>
<keyword evidence="8" id="KW-0325">Glycoprotein</keyword>
<evidence type="ECO:0000256" key="7">
    <source>
        <dbReference type="ARBA" id="ARBA00023136"/>
    </source>
</evidence>
<evidence type="ECO:0000259" key="14">
    <source>
        <dbReference type="Pfam" id="PF21365"/>
    </source>
</evidence>
<dbReference type="InterPro" id="IPR030459">
    <property type="entry name" value="Glyco_hydro_31_CS"/>
</dbReference>
<dbReference type="InterPro" id="IPR011013">
    <property type="entry name" value="Gal_mutarotase_sf_dom"/>
</dbReference>
<dbReference type="Gene3D" id="2.60.40.1760">
    <property type="entry name" value="glycosyl hydrolase (family 31)"/>
    <property type="match status" value="2"/>
</dbReference>
<evidence type="ECO:0000259" key="11">
    <source>
        <dbReference type="Pfam" id="PF00088"/>
    </source>
</evidence>
<dbReference type="EMBL" id="CAJPIZ010005974">
    <property type="protein sequence ID" value="CAG2109100.1"/>
    <property type="molecule type" value="Genomic_DNA"/>
</dbReference>
<dbReference type="InterPro" id="IPR000322">
    <property type="entry name" value="Glyco_hydro_31_TIM"/>
</dbReference>
<dbReference type="CDD" id="cd00111">
    <property type="entry name" value="Trefoil"/>
    <property type="match status" value="1"/>
</dbReference>
<evidence type="ECO:0000256" key="3">
    <source>
        <dbReference type="ARBA" id="ARBA00007806"/>
    </source>
</evidence>
<evidence type="ECO:0000256" key="5">
    <source>
        <dbReference type="ARBA" id="ARBA00022729"/>
    </source>
</evidence>
<feature type="domain" description="Glycosyl hydrolase family 31 C-terminal" evidence="14">
    <location>
        <begin position="628"/>
        <end position="718"/>
    </location>
</feature>
<feature type="domain" description="Glycoside hydrolase family 31 N-terminal" evidence="13">
    <location>
        <begin position="48"/>
        <end position="205"/>
    </location>
</feature>
<keyword evidence="16" id="KW-1185">Reference proteome</keyword>
<dbReference type="GO" id="GO:0030246">
    <property type="term" value="F:carbohydrate binding"/>
    <property type="evidence" value="ECO:0007669"/>
    <property type="project" value="InterPro"/>
</dbReference>
<dbReference type="FunFam" id="3.20.20.80:FF:000016">
    <property type="entry name" value="Maltase-glucoamylase, intestinal"/>
    <property type="match status" value="1"/>
</dbReference>
<evidence type="ECO:0000256" key="4">
    <source>
        <dbReference type="ARBA" id="ARBA00012741"/>
    </source>
</evidence>
<dbReference type="CDD" id="cd14752">
    <property type="entry name" value="GH31_N"/>
    <property type="match status" value="2"/>
</dbReference>
<evidence type="ECO:0000256" key="10">
    <source>
        <dbReference type="ARBA" id="ARBA00041343"/>
    </source>
</evidence>
<dbReference type="InterPro" id="IPR048395">
    <property type="entry name" value="Glyco_hydro_31_C"/>
</dbReference>
<comment type="catalytic activity">
    <reaction evidence="1">
        <text>Hydrolysis of terminal, non-reducing (1-&gt;4)-linked alpha-D-glucose residues with release of alpha-D-glucose.</text>
        <dbReference type="EC" id="3.2.1.20"/>
    </reaction>
</comment>
<evidence type="ECO:0000313" key="16">
    <source>
        <dbReference type="Proteomes" id="UP000759131"/>
    </source>
</evidence>
<accession>A0A7R9KSV4</accession>
<evidence type="ECO:0000259" key="12">
    <source>
        <dbReference type="Pfam" id="PF01055"/>
    </source>
</evidence>
<reference evidence="15" key="1">
    <citation type="submission" date="2020-11" db="EMBL/GenBank/DDBJ databases">
        <authorList>
            <person name="Tran Van P."/>
        </authorList>
    </citation>
    <scope>NUCLEOTIDE SEQUENCE</scope>
</reference>
<dbReference type="Pfam" id="PF01055">
    <property type="entry name" value="Glyco_hydro_31_2nd"/>
    <property type="match status" value="2"/>
</dbReference>
<dbReference type="Pfam" id="PF00088">
    <property type="entry name" value="Trefoil"/>
    <property type="match status" value="1"/>
</dbReference>
<dbReference type="PANTHER" id="PTHR22762">
    <property type="entry name" value="ALPHA-GLUCOSIDASE"/>
    <property type="match status" value="1"/>
</dbReference>
<gene>
    <name evidence="15" type="ORF">OSB1V03_LOCUS9091</name>
</gene>
<dbReference type="GO" id="GO:0004558">
    <property type="term" value="F:alpha-1,4-glucosidase activity"/>
    <property type="evidence" value="ECO:0007669"/>
    <property type="project" value="TreeGrafter"/>
</dbReference>
<evidence type="ECO:0000259" key="13">
    <source>
        <dbReference type="Pfam" id="PF13802"/>
    </source>
</evidence>
<feature type="domain" description="P-type" evidence="11">
    <location>
        <begin position="823"/>
        <end position="849"/>
    </location>
</feature>